<accession>A0A147BQF8</accession>
<keyword evidence="1" id="KW-0732">Signal</keyword>
<reference evidence="2" key="1">
    <citation type="journal article" date="2018" name="PLoS Negl. Trop. Dis.">
        <title>Sialome diversity of ticks revealed by RNAseq of single tick salivary glands.</title>
        <authorList>
            <person name="Perner J."/>
            <person name="Kropackova S."/>
            <person name="Kopacek P."/>
            <person name="Ribeiro J.M."/>
        </authorList>
    </citation>
    <scope>NUCLEOTIDE SEQUENCE</scope>
    <source>
        <strain evidence="2">Siblings of single egg batch collected in Ceske Budejovice</strain>
        <tissue evidence="2">Salivary glands</tissue>
    </source>
</reference>
<proteinExistence type="predicted"/>
<evidence type="ECO:0000313" key="2">
    <source>
        <dbReference type="EMBL" id="JAR92742.1"/>
    </source>
</evidence>
<feature type="chain" id="PRO_5007542710" evidence="1">
    <location>
        <begin position="18"/>
        <end position="85"/>
    </location>
</feature>
<feature type="signal peptide" evidence="1">
    <location>
        <begin position="1"/>
        <end position="17"/>
    </location>
</feature>
<organism evidence="2">
    <name type="scientific">Ixodes ricinus</name>
    <name type="common">Common tick</name>
    <name type="synonym">Acarus ricinus</name>
    <dbReference type="NCBI Taxonomy" id="34613"/>
    <lineage>
        <taxon>Eukaryota</taxon>
        <taxon>Metazoa</taxon>
        <taxon>Ecdysozoa</taxon>
        <taxon>Arthropoda</taxon>
        <taxon>Chelicerata</taxon>
        <taxon>Arachnida</taxon>
        <taxon>Acari</taxon>
        <taxon>Parasitiformes</taxon>
        <taxon>Ixodida</taxon>
        <taxon>Ixodoidea</taxon>
        <taxon>Ixodidae</taxon>
        <taxon>Ixodinae</taxon>
        <taxon>Ixodes</taxon>
    </lineage>
</organism>
<name>A0A147BQF8_IXORI</name>
<dbReference type="EMBL" id="GEGO01002662">
    <property type="protein sequence ID" value="JAR92742.1"/>
    <property type="molecule type" value="Transcribed_RNA"/>
</dbReference>
<dbReference type="AlphaFoldDB" id="A0A147BQF8"/>
<protein>
    <submittedName>
        <fullName evidence="2">Putative secreted protein</fullName>
    </submittedName>
</protein>
<sequence length="85" mass="9868">MLHFGLALCIFWNEHVAFSSSITYHTFRYQKYVPKLHAYVHISFAVLHANLVKNLIELRPISLHADACTFHVCALGQLCMEYFLL</sequence>
<evidence type="ECO:0000256" key="1">
    <source>
        <dbReference type="SAM" id="SignalP"/>
    </source>
</evidence>